<dbReference type="AlphaFoldDB" id="A0A7V6DPU0"/>
<keyword evidence="3" id="KW-0378">Hydrolase</keyword>
<dbReference type="InterPro" id="IPR006879">
    <property type="entry name" value="YdjC-like"/>
</dbReference>
<evidence type="ECO:0000313" key="6">
    <source>
        <dbReference type="EMBL" id="HHS29516.1"/>
    </source>
</evidence>
<name>A0A7V6DPU0_9BACT</name>
<dbReference type="PANTHER" id="PTHR31609">
    <property type="entry name" value="YDJC DEACETYLASE FAMILY MEMBER"/>
    <property type="match status" value="1"/>
</dbReference>
<sequence length="256" mass="29080">MAPKQHSHKKTMRLIINADDLGRTLEVNKAIFALMDSGLVTSATIMANSPFVEDAIAILSRFPHCSFGVHVNVTEFSPLSRHATLGRILDEAGNFSLSRFRAAGLDRPLRQAILNEWSSQVRKLQSYGITVSHLDSHHGVHTDMRLFGVLKRLQYQFGIRRVRVRETIASTPGQLLLRARCWNVALRLMYPTRTTSGFTYFSTFLEVAPWLAGRYPTLEVMVHPGHPRFASETLNLMSSWREHLPFPVELISYHEI</sequence>
<keyword evidence="4" id="KW-0460">Magnesium</keyword>
<accession>A0A7V6DPU0</accession>
<dbReference type="GO" id="GO:0046872">
    <property type="term" value="F:metal ion binding"/>
    <property type="evidence" value="ECO:0007669"/>
    <property type="project" value="UniProtKB-KW"/>
</dbReference>
<gene>
    <name evidence="6" type="ORF">ENV52_07440</name>
</gene>
<evidence type="ECO:0000256" key="5">
    <source>
        <dbReference type="ARBA" id="ARBA00023277"/>
    </source>
</evidence>
<dbReference type="GO" id="GO:0019213">
    <property type="term" value="F:deacetylase activity"/>
    <property type="evidence" value="ECO:0007669"/>
    <property type="project" value="TreeGrafter"/>
</dbReference>
<protein>
    <submittedName>
        <fullName evidence="6">ChbG/HpnK family deacetylase</fullName>
    </submittedName>
</protein>
<dbReference type="GO" id="GO:0016787">
    <property type="term" value="F:hydrolase activity"/>
    <property type="evidence" value="ECO:0007669"/>
    <property type="project" value="UniProtKB-KW"/>
</dbReference>
<evidence type="ECO:0000256" key="2">
    <source>
        <dbReference type="ARBA" id="ARBA00022723"/>
    </source>
</evidence>
<evidence type="ECO:0000256" key="3">
    <source>
        <dbReference type="ARBA" id="ARBA00022801"/>
    </source>
</evidence>
<dbReference type="Gene3D" id="3.20.20.370">
    <property type="entry name" value="Glycoside hydrolase/deacetylase"/>
    <property type="match status" value="1"/>
</dbReference>
<keyword evidence="5" id="KW-0119">Carbohydrate metabolism</keyword>
<comment type="caution">
    <text evidence="6">The sequence shown here is derived from an EMBL/GenBank/DDBJ whole genome shotgun (WGS) entry which is preliminary data.</text>
</comment>
<dbReference type="SUPFAM" id="SSF88713">
    <property type="entry name" value="Glycoside hydrolase/deacetylase"/>
    <property type="match status" value="1"/>
</dbReference>
<proteinExistence type="predicted"/>
<evidence type="ECO:0000256" key="4">
    <source>
        <dbReference type="ARBA" id="ARBA00022842"/>
    </source>
</evidence>
<keyword evidence="2" id="KW-0479">Metal-binding</keyword>
<dbReference type="InterPro" id="IPR011330">
    <property type="entry name" value="Glyco_hydro/deAcase_b/a-brl"/>
</dbReference>
<organism evidence="6">
    <name type="scientific">Desulfobacca acetoxidans</name>
    <dbReference type="NCBI Taxonomy" id="60893"/>
    <lineage>
        <taxon>Bacteria</taxon>
        <taxon>Pseudomonadati</taxon>
        <taxon>Thermodesulfobacteriota</taxon>
        <taxon>Desulfobaccia</taxon>
        <taxon>Desulfobaccales</taxon>
        <taxon>Desulfobaccaceae</taxon>
        <taxon>Desulfobacca</taxon>
    </lineage>
</organism>
<comment type="cofactor">
    <cofactor evidence="1">
        <name>Mg(2+)</name>
        <dbReference type="ChEBI" id="CHEBI:18420"/>
    </cofactor>
</comment>
<dbReference type="EMBL" id="DTGR01000122">
    <property type="protein sequence ID" value="HHS29516.1"/>
    <property type="molecule type" value="Genomic_DNA"/>
</dbReference>
<evidence type="ECO:0000256" key="1">
    <source>
        <dbReference type="ARBA" id="ARBA00001946"/>
    </source>
</evidence>
<dbReference type="GO" id="GO:0005975">
    <property type="term" value="P:carbohydrate metabolic process"/>
    <property type="evidence" value="ECO:0007669"/>
    <property type="project" value="InterPro"/>
</dbReference>
<dbReference type="Pfam" id="PF04794">
    <property type="entry name" value="YdjC"/>
    <property type="match status" value="1"/>
</dbReference>
<dbReference type="PANTHER" id="PTHR31609:SF1">
    <property type="entry name" value="CARBOHYDRATE DEACETYLASE"/>
    <property type="match status" value="1"/>
</dbReference>
<reference evidence="6" key="1">
    <citation type="journal article" date="2020" name="mSystems">
        <title>Genome- and Community-Level Interaction Insights into Carbon Utilization and Element Cycling Functions of Hydrothermarchaeota in Hydrothermal Sediment.</title>
        <authorList>
            <person name="Zhou Z."/>
            <person name="Liu Y."/>
            <person name="Xu W."/>
            <person name="Pan J."/>
            <person name="Luo Z.H."/>
            <person name="Li M."/>
        </authorList>
    </citation>
    <scope>NUCLEOTIDE SEQUENCE [LARGE SCALE GENOMIC DNA]</scope>
    <source>
        <strain evidence="6">SpSt-767</strain>
    </source>
</reference>